<evidence type="ECO:0000313" key="3">
    <source>
        <dbReference type="EMBL" id="KAB1076634.1"/>
    </source>
</evidence>
<proteinExistence type="predicted"/>
<dbReference type="GO" id="GO:0016491">
    <property type="term" value="F:oxidoreductase activity"/>
    <property type="evidence" value="ECO:0007669"/>
    <property type="project" value="UniProtKB-KW"/>
</dbReference>
<organism evidence="3 4">
    <name type="scientific">Methylobacterium soli</name>
    <dbReference type="NCBI Taxonomy" id="553447"/>
    <lineage>
        <taxon>Bacteria</taxon>
        <taxon>Pseudomonadati</taxon>
        <taxon>Pseudomonadota</taxon>
        <taxon>Alphaproteobacteria</taxon>
        <taxon>Hyphomicrobiales</taxon>
        <taxon>Methylobacteriaceae</taxon>
        <taxon>Methylobacterium</taxon>
    </lineage>
</organism>
<keyword evidence="4" id="KW-1185">Reference proteome</keyword>
<comment type="caution">
    <text evidence="3">The sequence shown here is derived from an EMBL/GenBank/DDBJ whole genome shotgun (WGS) entry which is preliminary data.</text>
</comment>
<dbReference type="OrthoDB" id="9791689at2"/>
<keyword evidence="1" id="KW-0560">Oxidoreductase</keyword>
<sequence length="412" mass="45253">MDRLSVQACIVGGGPAGMMTGFLLARAGLTVAVLEKHADFLRDFRGDTIHPSTLDVMDELGLRRAFLALPHRKVATLTAFVGSRGFRIADFRHLRTQNRFIALMPQWDFLDFLAAQGRRYPGFRLLMETEATELIEAGPQVTGVRARTPGGLLEVSADLVIGADGRQSVVRERAGFERESYGAPMDVLWFRLSRHPGDVDATGGRFGRGHILVTLDRGDYWQCAFVVPKGGDAALRARGLPAFREAVAELAPFLRERVAEIDDWERVKLLTVRVDRLKRWHAPGLLCIGDAAHAMSPLGGVGINLAIQDAVAAANLLAAPLREGRLVEADLARLQARRMPPTRRTQALQRLLQNRVIARVLDSGTTAPLKPPVALRLLDRFPYLQRLPARLVGLGVRPEHVRVAEAPQAAAP</sequence>
<dbReference type="InterPro" id="IPR050631">
    <property type="entry name" value="PheA/TfdB_FAD_monoxygenase"/>
</dbReference>
<protein>
    <submittedName>
        <fullName evidence="3">FAD-dependent oxidoreductase</fullName>
    </submittedName>
</protein>
<dbReference type="InterPro" id="IPR036188">
    <property type="entry name" value="FAD/NAD-bd_sf"/>
</dbReference>
<dbReference type="PANTHER" id="PTHR43476:SF5">
    <property type="entry name" value="FAD-DEPENDENT MONOOXYGENASE"/>
    <property type="match status" value="1"/>
</dbReference>
<dbReference type="NCBIfam" id="NF004834">
    <property type="entry name" value="PRK06185.1-3"/>
    <property type="match status" value="1"/>
</dbReference>
<evidence type="ECO:0000313" key="4">
    <source>
        <dbReference type="Proteomes" id="UP000474159"/>
    </source>
</evidence>
<dbReference type="NCBIfam" id="NF004833">
    <property type="entry name" value="PRK06185.1-1"/>
    <property type="match status" value="1"/>
</dbReference>
<feature type="domain" description="FAD-binding" evidence="2">
    <location>
        <begin position="6"/>
        <end position="323"/>
    </location>
</feature>
<dbReference type="InterPro" id="IPR002938">
    <property type="entry name" value="FAD-bd"/>
</dbReference>
<evidence type="ECO:0000256" key="1">
    <source>
        <dbReference type="ARBA" id="ARBA00023002"/>
    </source>
</evidence>
<dbReference type="AlphaFoldDB" id="A0A6L3SVQ3"/>
<gene>
    <name evidence="3" type="ORF">F6X53_22300</name>
</gene>
<dbReference type="SUPFAM" id="SSF51905">
    <property type="entry name" value="FAD/NAD(P)-binding domain"/>
    <property type="match status" value="1"/>
</dbReference>
<dbReference type="PRINTS" id="PR00420">
    <property type="entry name" value="RNGMNOXGNASE"/>
</dbReference>
<dbReference type="EMBL" id="VZZK01000028">
    <property type="protein sequence ID" value="KAB1076634.1"/>
    <property type="molecule type" value="Genomic_DNA"/>
</dbReference>
<dbReference type="Gene3D" id="3.50.50.60">
    <property type="entry name" value="FAD/NAD(P)-binding domain"/>
    <property type="match status" value="2"/>
</dbReference>
<dbReference type="PANTHER" id="PTHR43476">
    <property type="entry name" value="3-(3-HYDROXY-PHENYL)PROPIONATE/3-HYDROXYCINNAMIC ACID HYDROXYLASE"/>
    <property type="match status" value="1"/>
</dbReference>
<accession>A0A6L3SVQ3</accession>
<dbReference type="Pfam" id="PF01494">
    <property type="entry name" value="FAD_binding_3"/>
    <property type="match status" value="1"/>
</dbReference>
<dbReference type="RefSeq" id="WP_151002560.1">
    <property type="nucleotide sequence ID" value="NZ_BPQY01000115.1"/>
</dbReference>
<reference evidence="3 4" key="1">
    <citation type="submission" date="2019-09" db="EMBL/GenBank/DDBJ databases">
        <title>YIM 48816 draft genome.</title>
        <authorList>
            <person name="Jiang L."/>
        </authorList>
    </citation>
    <scope>NUCLEOTIDE SEQUENCE [LARGE SCALE GENOMIC DNA]</scope>
    <source>
        <strain evidence="3 4">YIM 48816</strain>
    </source>
</reference>
<dbReference type="GO" id="GO:0071949">
    <property type="term" value="F:FAD binding"/>
    <property type="evidence" value="ECO:0007669"/>
    <property type="project" value="InterPro"/>
</dbReference>
<dbReference type="Proteomes" id="UP000474159">
    <property type="component" value="Unassembled WGS sequence"/>
</dbReference>
<evidence type="ECO:0000259" key="2">
    <source>
        <dbReference type="Pfam" id="PF01494"/>
    </source>
</evidence>
<name>A0A6L3SVQ3_9HYPH</name>